<evidence type="ECO:0008006" key="5">
    <source>
        <dbReference type="Google" id="ProtNLM"/>
    </source>
</evidence>
<feature type="compositionally biased region" description="Basic and acidic residues" evidence="1">
    <location>
        <begin position="67"/>
        <end position="96"/>
    </location>
</feature>
<dbReference type="EMBL" id="LR778301">
    <property type="protein sequence ID" value="CAB1369033.1"/>
    <property type="molecule type" value="Genomic_DNA"/>
</dbReference>
<name>A0A6S6XSR4_9PROT</name>
<sequence>MKLHNLFAGLLLATSASLSAGALAADGDKPAADAPGEKATMPAKKKMKPHSHMEEKGGMAPASTSADADKKTDTPTSDKPRADKDKSKHLHPRDGK</sequence>
<evidence type="ECO:0000256" key="2">
    <source>
        <dbReference type="SAM" id="SignalP"/>
    </source>
</evidence>
<feature type="signal peptide" evidence="2">
    <location>
        <begin position="1"/>
        <end position="24"/>
    </location>
</feature>
<dbReference type="KEGG" id="doe:DENOEST_1868"/>
<protein>
    <recommendedName>
        <fullName evidence="5">Pentapeptide MXKDX repeat protein</fullName>
    </recommendedName>
</protein>
<gene>
    <name evidence="3" type="ORF">DENOEST_1868</name>
</gene>
<proteinExistence type="predicted"/>
<dbReference type="OrthoDB" id="10009109at2"/>
<feature type="compositionally biased region" description="Low complexity" evidence="1">
    <location>
        <begin position="32"/>
        <end position="42"/>
    </location>
</feature>
<feature type="region of interest" description="Disordered" evidence="1">
    <location>
        <begin position="24"/>
        <end position="96"/>
    </location>
</feature>
<keyword evidence="2" id="KW-0732">Signal</keyword>
<evidence type="ECO:0000256" key="1">
    <source>
        <dbReference type="SAM" id="MobiDB-lite"/>
    </source>
</evidence>
<dbReference type="AlphaFoldDB" id="A0A6S6XSR4"/>
<feature type="chain" id="PRO_5043646962" description="Pentapeptide MXKDX repeat protein" evidence="2">
    <location>
        <begin position="25"/>
        <end position="96"/>
    </location>
</feature>
<evidence type="ECO:0000313" key="4">
    <source>
        <dbReference type="Proteomes" id="UP000515733"/>
    </source>
</evidence>
<dbReference type="RefSeq" id="WP_145769041.1">
    <property type="nucleotide sequence ID" value="NZ_LR778301.1"/>
</dbReference>
<evidence type="ECO:0000313" key="3">
    <source>
        <dbReference type="EMBL" id="CAB1369033.1"/>
    </source>
</evidence>
<reference evidence="3 4" key="1">
    <citation type="submission" date="2020-03" db="EMBL/GenBank/DDBJ databases">
        <authorList>
            <consortium name="Genoscope - CEA"/>
            <person name="William W."/>
        </authorList>
    </citation>
    <scope>NUCLEOTIDE SEQUENCE [LARGE SCALE GENOMIC DNA]</scope>
    <source>
        <strain evidence="4">DSM 16959</strain>
    </source>
</reference>
<organism evidence="3 4">
    <name type="scientific">Denitratisoma oestradiolicum</name>
    <dbReference type="NCBI Taxonomy" id="311182"/>
    <lineage>
        <taxon>Bacteria</taxon>
        <taxon>Pseudomonadati</taxon>
        <taxon>Pseudomonadota</taxon>
        <taxon>Betaproteobacteria</taxon>
        <taxon>Nitrosomonadales</taxon>
        <taxon>Sterolibacteriaceae</taxon>
        <taxon>Denitratisoma</taxon>
    </lineage>
</organism>
<accession>A0A6S6XSR4</accession>
<keyword evidence="4" id="KW-1185">Reference proteome</keyword>
<dbReference type="Proteomes" id="UP000515733">
    <property type="component" value="Chromosome"/>
</dbReference>